<dbReference type="GO" id="GO:0030246">
    <property type="term" value="F:carbohydrate binding"/>
    <property type="evidence" value="ECO:0007669"/>
    <property type="project" value="InterPro"/>
</dbReference>
<name>A0A6A2YFG1_HIBSY</name>
<accession>A0A6A2YFG1</accession>
<dbReference type="InterPro" id="IPR014718">
    <property type="entry name" value="GH-type_carb-bd"/>
</dbReference>
<evidence type="ECO:0000313" key="1">
    <source>
        <dbReference type="EMBL" id="KAE8678126.1"/>
    </source>
</evidence>
<proteinExistence type="predicted"/>
<comment type="caution">
    <text evidence="1">The sequence shown here is derived from an EMBL/GenBank/DDBJ whole genome shotgun (WGS) entry which is preliminary data.</text>
</comment>
<gene>
    <name evidence="1" type="ORF">F3Y22_tig00111440pilonHSYRG00003</name>
</gene>
<dbReference type="AlphaFoldDB" id="A0A6A2YFG1"/>
<reference evidence="1" key="1">
    <citation type="submission" date="2019-09" db="EMBL/GenBank/DDBJ databases">
        <title>Draft genome information of white flower Hibiscus syriacus.</title>
        <authorList>
            <person name="Kim Y.-M."/>
        </authorList>
    </citation>
    <scope>NUCLEOTIDE SEQUENCE [LARGE SCALE GENOMIC DNA]</scope>
    <source>
        <strain evidence="1">YM2019G1</strain>
    </source>
</reference>
<dbReference type="EMBL" id="VEPZ02001343">
    <property type="protein sequence ID" value="KAE8678126.1"/>
    <property type="molecule type" value="Genomic_DNA"/>
</dbReference>
<dbReference type="Proteomes" id="UP000436088">
    <property type="component" value="Unassembled WGS sequence"/>
</dbReference>
<sequence length="122" mass="13427">MRSVFFKVELSCAAGTLDISYVISLYPLSIATAVIVKNNGRKDVSLTSAILSHLNFKKRSRTAINGLRGCSYCSHLPLSSPFEHLSPSEAMKTESLGWFGSDNEEKPGVLDQTRCANHHIEQ</sequence>
<evidence type="ECO:0000313" key="2">
    <source>
        <dbReference type="Proteomes" id="UP000436088"/>
    </source>
</evidence>
<keyword evidence="2" id="KW-1185">Reference proteome</keyword>
<protein>
    <submittedName>
        <fullName evidence="1">Ammonium transporter 1</fullName>
    </submittedName>
</protein>
<dbReference type="Gene3D" id="2.70.98.10">
    <property type="match status" value="1"/>
</dbReference>
<organism evidence="1 2">
    <name type="scientific">Hibiscus syriacus</name>
    <name type="common">Rose of Sharon</name>
    <dbReference type="NCBI Taxonomy" id="106335"/>
    <lineage>
        <taxon>Eukaryota</taxon>
        <taxon>Viridiplantae</taxon>
        <taxon>Streptophyta</taxon>
        <taxon>Embryophyta</taxon>
        <taxon>Tracheophyta</taxon>
        <taxon>Spermatophyta</taxon>
        <taxon>Magnoliopsida</taxon>
        <taxon>eudicotyledons</taxon>
        <taxon>Gunneridae</taxon>
        <taxon>Pentapetalae</taxon>
        <taxon>rosids</taxon>
        <taxon>malvids</taxon>
        <taxon>Malvales</taxon>
        <taxon>Malvaceae</taxon>
        <taxon>Malvoideae</taxon>
        <taxon>Hibiscus</taxon>
    </lineage>
</organism>